<dbReference type="GeneID" id="63145564"/>
<dbReference type="GO" id="GO:0004622">
    <property type="term" value="F:phosphatidylcholine lysophospholipase activity"/>
    <property type="evidence" value="ECO:0007669"/>
    <property type="project" value="TreeGrafter"/>
</dbReference>
<accession>A0A369B3S7</accession>
<dbReference type="InterPro" id="IPR051532">
    <property type="entry name" value="Ester_Hydrolysis_Enzymes"/>
</dbReference>
<dbReference type="RefSeq" id="WP_114288836.1">
    <property type="nucleotide sequence ID" value="NZ_CP081461.1"/>
</dbReference>
<reference evidence="2 3" key="1">
    <citation type="submission" date="2017-05" db="EMBL/GenBank/DDBJ databases">
        <title>Vagococcus spp. assemblies.</title>
        <authorList>
            <person name="Gulvik C.A."/>
        </authorList>
    </citation>
    <scope>NUCLEOTIDE SEQUENCE [LARGE SCALE GENOMIC DNA]</scope>
    <source>
        <strain evidence="2 3">NCFB 2497</strain>
    </source>
</reference>
<dbReference type="InterPro" id="IPR036514">
    <property type="entry name" value="SGNH_hydro_sf"/>
</dbReference>
<sequence>MKKIILFGDSITAGYEDGVTDFRLNEEIEAIFTDVEVINAGIPGDTSQGALKRVKNHVLKYEPDIVTVFFGANDASKISGLDINSYQENILSLVRLIGSEKVILIGVPYANQKYYKEERPMSHLESFNEVVKEIAQRQKINYINLLAEMRKEEPLELLQDDGLHFSRKGYQLLGKLINNELRKKEVK</sequence>
<keyword evidence="3" id="KW-1185">Reference proteome</keyword>
<gene>
    <name evidence="2" type="ORF">CBF32_00735</name>
</gene>
<evidence type="ECO:0000259" key="1">
    <source>
        <dbReference type="Pfam" id="PF13472"/>
    </source>
</evidence>
<dbReference type="Pfam" id="PF13472">
    <property type="entry name" value="Lipase_GDSL_2"/>
    <property type="match status" value="1"/>
</dbReference>
<dbReference type="Proteomes" id="UP000288197">
    <property type="component" value="Unassembled WGS sequence"/>
</dbReference>
<dbReference type="EMBL" id="NGJX01000001">
    <property type="protein sequence ID" value="RSU05554.1"/>
    <property type="molecule type" value="Genomic_DNA"/>
</dbReference>
<evidence type="ECO:0000313" key="2">
    <source>
        <dbReference type="EMBL" id="RSU05554.1"/>
    </source>
</evidence>
<organism evidence="2 3">
    <name type="scientific">Vagococcus fluvialis</name>
    <dbReference type="NCBI Taxonomy" id="2738"/>
    <lineage>
        <taxon>Bacteria</taxon>
        <taxon>Bacillati</taxon>
        <taxon>Bacillota</taxon>
        <taxon>Bacilli</taxon>
        <taxon>Lactobacillales</taxon>
        <taxon>Enterococcaceae</taxon>
        <taxon>Vagococcus</taxon>
    </lineage>
</organism>
<protein>
    <recommendedName>
        <fullName evidence="1">SGNH hydrolase-type esterase domain-containing protein</fullName>
    </recommendedName>
</protein>
<comment type="caution">
    <text evidence="2">The sequence shown here is derived from an EMBL/GenBank/DDBJ whole genome shotgun (WGS) entry which is preliminary data.</text>
</comment>
<name>A0A369B3S7_9ENTE</name>
<feature type="domain" description="SGNH hydrolase-type esterase" evidence="1">
    <location>
        <begin position="6"/>
        <end position="172"/>
    </location>
</feature>
<dbReference type="PANTHER" id="PTHR30383">
    <property type="entry name" value="THIOESTERASE 1/PROTEASE 1/LYSOPHOSPHOLIPASE L1"/>
    <property type="match status" value="1"/>
</dbReference>
<dbReference type="OrthoDB" id="388542at2"/>
<dbReference type="Gene3D" id="3.40.50.1110">
    <property type="entry name" value="SGNH hydrolase"/>
    <property type="match status" value="1"/>
</dbReference>
<dbReference type="AlphaFoldDB" id="A0A369B3S7"/>
<dbReference type="SUPFAM" id="SSF52266">
    <property type="entry name" value="SGNH hydrolase"/>
    <property type="match status" value="1"/>
</dbReference>
<evidence type="ECO:0000313" key="3">
    <source>
        <dbReference type="Proteomes" id="UP000288197"/>
    </source>
</evidence>
<proteinExistence type="predicted"/>
<dbReference type="InterPro" id="IPR013830">
    <property type="entry name" value="SGNH_hydro"/>
</dbReference>
<dbReference type="PANTHER" id="PTHR30383:SF5">
    <property type="entry name" value="SGNH HYDROLASE-TYPE ESTERASE DOMAIN-CONTAINING PROTEIN"/>
    <property type="match status" value="1"/>
</dbReference>